<dbReference type="GO" id="GO:0012505">
    <property type="term" value="C:endomembrane system"/>
    <property type="evidence" value="ECO:0007669"/>
    <property type="project" value="UniProtKB-SubCell"/>
</dbReference>
<dbReference type="GO" id="GO:0008528">
    <property type="term" value="F:G protein-coupled peptide receptor activity"/>
    <property type="evidence" value="ECO:0007669"/>
    <property type="project" value="TreeGrafter"/>
</dbReference>
<protein>
    <recommendedName>
        <fullName evidence="11">G-protein coupled receptors family 2 profile 2 domain-containing protein</fullName>
    </recommendedName>
</protein>
<evidence type="ECO:0000256" key="1">
    <source>
        <dbReference type="ARBA" id="ARBA00004127"/>
    </source>
</evidence>
<dbReference type="PANTHER" id="PTHR47154">
    <property type="entry name" value="G-PROTEIN COUPLED RECEPTOR MTH-RELATED"/>
    <property type="match status" value="1"/>
</dbReference>
<dbReference type="Pfam" id="PF00002">
    <property type="entry name" value="7tm_2"/>
    <property type="match status" value="1"/>
</dbReference>
<dbReference type="PROSITE" id="PS50261">
    <property type="entry name" value="G_PROTEIN_RECEP_F2_4"/>
    <property type="match status" value="1"/>
</dbReference>
<feature type="transmembrane region" description="Helical" evidence="10">
    <location>
        <begin position="287"/>
        <end position="308"/>
    </location>
</feature>
<accession>A0AAU9U801</accession>
<reference evidence="12" key="1">
    <citation type="submission" date="2022-03" db="EMBL/GenBank/DDBJ databases">
        <authorList>
            <person name="Tunstrom K."/>
        </authorList>
    </citation>
    <scope>NUCLEOTIDE SEQUENCE</scope>
</reference>
<feature type="transmembrane region" description="Helical" evidence="10">
    <location>
        <begin position="338"/>
        <end position="363"/>
    </location>
</feature>
<evidence type="ECO:0000256" key="7">
    <source>
        <dbReference type="ARBA" id="ARBA00023136"/>
    </source>
</evidence>
<feature type="domain" description="G-protein coupled receptors family 2 profile 2" evidence="11">
    <location>
        <begin position="179"/>
        <end position="441"/>
    </location>
</feature>
<keyword evidence="6" id="KW-0297">G-protein coupled receptor</keyword>
<gene>
    <name evidence="12" type="ORF">EEDITHA_LOCUS11363</name>
</gene>
<feature type="transmembrane region" description="Helical" evidence="10">
    <location>
        <begin position="215"/>
        <end position="234"/>
    </location>
</feature>
<keyword evidence="13" id="KW-1185">Reference proteome</keyword>
<feature type="transmembrane region" description="Helical" evidence="10">
    <location>
        <begin position="390"/>
        <end position="412"/>
    </location>
</feature>
<evidence type="ECO:0000256" key="3">
    <source>
        <dbReference type="ARBA" id="ARBA00022692"/>
    </source>
</evidence>
<dbReference type="GO" id="GO:0007166">
    <property type="term" value="P:cell surface receptor signaling pathway"/>
    <property type="evidence" value="ECO:0007669"/>
    <property type="project" value="InterPro"/>
</dbReference>
<evidence type="ECO:0000256" key="4">
    <source>
        <dbReference type="ARBA" id="ARBA00022729"/>
    </source>
</evidence>
<dbReference type="Pfam" id="PF06652">
    <property type="entry name" value="Methuselah_N"/>
    <property type="match status" value="1"/>
</dbReference>
<evidence type="ECO:0000256" key="6">
    <source>
        <dbReference type="ARBA" id="ARBA00023040"/>
    </source>
</evidence>
<keyword evidence="4" id="KW-0732">Signal</keyword>
<keyword evidence="9" id="KW-0807">Transducer</keyword>
<comment type="caution">
    <text evidence="12">The sequence shown here is derived from an EMBL/GenBank/DDBJ whole genome shotgun (WGS) entry which is preliminary data.</text>
</comment>
<dbReference type="Gene3D" id="1.20.1070.10">
    <property type="entry name" value="Rhodopsin 7-helix transmembrane proteins"/>
    <property type="match status" value="1"/>
</dbReference>
<dbReference type="GO" id="GO:0005886">
    <property type="term" value="C:plasma membrane"/>
    <property type="evidence" value="ECO:0007669"/>
    <property type="project" value="TreeGrafter"/>
</dbReference>
<evidence type="ECO:0000256" key="5">
    <source>
        <dbReference type="ARBA" id="ARBA00022989"/>
    </source>
</evidence>
<evidence type="ECO:0000256" key="10">
    <source>
        <dbReference type="SAM" id="Phobius"/>
    </source>
</evidence>
<keyword evidence="5 10" id="KW-1133">Transmembrane helix</keyword>
<keyword evidence="3 10" id="KW-0812">Transmembrane</keyword>
<evidence type="ECO:0000256" key="8">
    <source>
        <dbReference type="ARBA" id="ARBA00023170"/>
    </source>
</evidence>
<sequence length="490" mass="56742">MVTTTVSILIIFLFIVTFDFGYSTLSPKITVLDKTDINQTACETKKCIRKCCPKGQYLSKKNRCYKFTENVDFENTSVYDDNDPSLKINKTLSDLFLLVPGKFLEFIKECNKTFRQASGNLPYPTHLTKSGQLYLRLINSFQQWHLIDHFCIDYVIGSKEIVYYSVFVATCTGVTPTKSKMYYTVAALISSVFLFIVLVVYILLPELRNLPGMILMAYILSLISAFTSMASLQLSNKDFCVTSTAVIYFSFLASFCWMNVMSFDIWWTFRVFAKTSPIHKRGKTRTFALYCLYSWGVPLLMTIGLVILTQVDMSRIPWFITPQIPQQSCFLEGGQKLLYLYIPMLILIICNWLFFLMTVFNIWRLHHSTSMLNKPSTGSRVSHRKQWNRFMVYLKLSVVMGINWVLEIASFLTPDLKIWIIADFYNLLIGLTIFFIFVCKKKIFRKLQHRFCGYFNSTPRFTENNSSLSTSNSSQNIESQVFYHPTGIDE</sequence>
<dbReference type="PANTHER" id="PTHR47154:SF2">
    <property type="entry name" value="G-PROTEIN COUPLED RECEPTOR MTH-RELATED"/>
    <property type="match status" value="1"/>
</dbReference>
<organism evidence="12 13">
    <name type="scientific">Euphydryas editha</name>
    <name type="common">Edith's checkerspot</name>
    <dbReference type="NCBI Taxonomy" id="104508"/>
    <lineage>
        <taxon>Eukaryota</taxon>
        <taxon>Metazoa</taxon>
        <taxon>Ecdysozoa</taxon>
        <taxon>Arthropoda</taxon>
        <taxon>Hexapoda</taxon>
        <taxon>Insecta</taxon>
        <taxon>Pterygota</taxon>
        <taxon>Neoptera</taxon>
        <taxon>Endopterygota</taxon>
        <taxon>Lepidoptera</taxon>
        <taxon>Glossata</taxon>
        <taxon>Ditrysia</taxon>
        <taxon>Papilionoidea</taxon>
        <taxon>Nymphalidae</taxon>
        <taxon>Nymphalinae</taxon>
        <taxon>Euphydryas</taxon>
    </lineage>
</organism>
<dbReference type="CDD" id="cd15039">
    <property type="entry name" value="7tmB3_Methuselah-like"/>
    <property type="match status" value="1"/>
</dbReference>
<comment type="subcellular location">
    <subcellularLocation>
        <location evidence="1">Endomembrane system</location>
        <topology evidence="1">Multi-pass membrane protein</topology>
    </subcellularLocation>
</comment>
<evidence type="ECO:0000256" key="2">
    <source>
        <dbReference type="ARBA" id="ARBA00008979"/>
    </source>
</evidence>
<comment type="similarity">
    <text evidence="2">Belongs to the G-protein coupled receptor 2 family. Mth subfamily.</text>
</comment>
<evidence type="ECO:0000259" key="11">
    <source>
        <dbReference type="PROSITE" id="PS50261"/>
    </source>
</evidence>
<dbReference type="InterPro" id="IPR017981">
    <property type="entry name" value="GPCR_2-like_7TM"/>
</dbReference>
<keyword evidence="7 10" id="KW-0472">Membrane</keyword>
<dbReference type="InterPro" id="IPR023311">
    <property type="entry name" value="Methusela_ecto_dom_2"/>
</dbReference>
<feature type="transmembrane region" description="Helical" evidence="10">
    <location>
        <begin position="181"/>
        <end position="203"/>
    </location>
</feature>
<dbReference type="InterPro" id="IPR051384">
    <property type="entry name" value="Mth_GPCR"/>
</dbReference>
<evidence type="ECO:0000256" key="9">
    <source>
        <dbReference type="ARBA" id="ARBA00023224"/>
    </source>
</evidence>
<dbReference type="Proteomes" id="UP001153954">
    <property type="component" value="Unassembled WGS sequence"/>
</dbReference>
<keyword evidence="8" id="KW-0675">Receptor</keyword>
<dbReference type="Gene3D" id="2.170.180.11">
    <property type="entry name" value="Methuselah ectodomain, domain 2"/>
    <property type="match status" value="1"/>
</dbReference>
<dbReference type="InterPro" id="IPR010596">
    <property type="entry name" value="Methuselah_N_dom"/>
</dbReference>
<dbReference type="SUPFAM" id="SSF63877">
    <property type="entry name" value="Methuselah ectodomain"/>
    <property type="match status" value="1"/>
</dbReference>
<feature type="transmembrane region" description="Helical" evidence="10">
    <location>
        <begin position="418"/>
        <end position="439"/>
    </location>
</feature>
<dbReference type="AlphaFoldDB" id="A0AAU9U801"/>
<name>A0AAU9U801_EUPED</name>
<evidence type="ECO:0000313" key="13">
    <source>
        <dbReference type="Proteomes" id="UP001153954"/>
    </source>
</evidence>
<evidence type="ECO:0000313" key="12">
    <source>
        <dbReference type="EMBL" id="CAH2095974.1"/>
    </source>
</evidence>
<dbReference type="InterPro" id="IPR036272">
    <property type="entry name" value="Methuselah_N_sf"/>
</dbReference>
<dbReference type="EMBL" id="CAKOGL010000016">
    <property type="protein sequence ID" value="CAH2095974.1"/>
    <property type="molecule type" value="Genomic_DNA"/>
</dbReference>
<proteinExistence type="inferred from homology"/>
<dbReference type="InterPro" id="IPR000832">
    <property type="entry name" value="GPCR_2_secretin-like"/>
</dbReference>
<feature type="transmembrane region" description="Helical" evidence="10">
    <location>
        <begin position="246"/>
        <end position="267"/>
    </location>
</feature>